<organism evidence="7 8">
    <name type="scientific">Sinobacterium norvegicum</name>
    <dbReference type="NCBI Taxonomy" id="1641715"/>
    <lineage>
        <taxon>Bacteria</taxon>
        <taxon>Pseudomonadati</taxon>
        <taxon>Pseudomonadota</taxon>
        <taxon>Gammaproteobacteria</taxon>
        <taxon>Cellvibrionales</taxon>
        <taxon>Spongiibacteraceae</taxon>
        <taxon>Sinobacterium</taxon>
    </lineage>
</organism>
<feature type="signal peptide" evidence="5">
    <location>
        <begin position="1"/>
        <end position="22"/>
    </location>
</feature>
<dbReference type="RefSeq" id="WP_237444267.1">
    <property type="nucleotide sequence ID" value="NZ_CAKLPX010000001.1"/>
</dbReference>
<keyword evidence="3 5" id="KW-0732">Signal</keyword>
<proteinExistence type="inferred from homology"/>
<reference evidence="7" key="1">
    <citation type="submission" date="2021-12" db="EMBL/GenBank/DDBJ databases">
        <authorList>
            <person name="Rodrigo-Torres L."/>
            <person name="Arahal R. D."/>
            <person name="Lucena T."/>
        </authorList>
    </citation>
    <scope>NUCLEOTIDE SEQUENCE</scope>
    <source>
        <strain evidence="7">CECT 8267</strain>
    </source>
</reference>
<dbReference type="Gene3D" id="2.120.10.30">
    <property type="entry name" value="TolB, C-terminal domain"/>
    <property type="match status" value="1"/>
</dbReference>
<protein>
    <recommendedName>
        <fullName evidence="5">Tol-Pal system protein TolB</fullName>
    </recommendedName>
</protein>
<dbReference type="Pfam" id="PF07676">
    <property type="entry name" value="PD40"/>
    <property type="match status" value="3"/>
</dbReference>
<comment type="subunit">
    <text evidence="5">The Tol-Pal system is composed of five core proteins: the inner membrane proteins TolA, TolQ and TolR, the periplasmic protein TolB and the outer membrane protein Pal. They form a network linking the inner and outer membranes and the peptidoglycan layer.</text>
</comment>
<dbReference type="EMBL" id="CAKLPX010000001">
    <property type="protein sequence ID" value="CAH0991622.1"/>
    <property type="molecule type" value="Genomic_DNA"/>
</dbReference>
<dbReference type="SUPFAM" id="SSF69304">
    <property type="entry name" value="Tricorn protease N-terminal domain"/>
    <property type="match status" value="1"/>
</dbReference>
<evidence type="ECO:0000313" key="8">
    <source>
        <dbReference type="Proteomes" id="UP000838100"/>
    </source>
</evidence>
<evidence type="ECO:0000259" key="6">
    <source>
        <dbReference type="Pfam" id="PF04052"/>
    </source>
</evidence>
<feature type="chain" id="PRO_5044940196" description="Tol-Pal system protein TolB" evidence="5">
    <location>
        <begin position="23"/>
        <end position="431"/>
    </location>
</feature>
<dbReference type="PANTHER" id="PTHR36842:SF1">
    <property type="entry name" value="PROTEIN TOLB"/>
    <property type="match status" value="1"/>
</dbReference>
<evidence type="ECO:0000313" key="7">
    <source>
        <dbReference type="EMBL" id="CAH0991622.1"/>
    </source>
</evidence>
<evidence type="ECO:0000256" key="5">
    <source>
        <dbReference type="HAMAP-Rule" id="MF_00671"/>
    </source>
</evidence>
<evidence type="ECO:0000256" key="4">
    <source>
        <dbReference type="ARBA" id="ARBA00022764"/>
    </source>
</evidence>
<dbReference type="Gene3D" id="3.40.50.10070">
    <property type="entry name" value="TolB, N-terminal domain"/>
    <property type="match status" value="1"/>
</dbReference>
<keyword evidence="4 5" id="KW-0574">Periplasm</keyword>
<keyword evidence="5" id="KW-0131">Cell cycle</keyword>
<evidence type="ECO:0000256" key="1">
    <source>
        <dbReference type="ARBA" id="ARBA00004418"/>
    </source>
</evidence>
<evidence type="ECO:0000256" key="2">
    <source>
        <dbReference type="ARBA" id="ARBA00009820"/>
    </source>
</evidence>
<name>A0ABM9AEJ8_9GAMM</name>
<feature type="domain" description="TolB N-terminal" evidence="6">
    <location>
        <begin position="24"/>
        <end position="125"/>
    </location>
</feature>
<sequence precursor="true">MRWLSQYITLTFVLFLAATANAQLTIEITQGQDNPTPIAVVPFAGGNGLSEDVSQVIADNLLRSGQFAPLDRGDMLGNPTKQSDIYYRDWRAVGSEYVVIGRMTNTAGSYKLNYELYDVTAQKQMLAKEVIGNSAQLRDMAHTASDQIFEALTGMRGAFSTKILYVRRNATSAGQYQYGLMMADADGQRETTVLNSREPILSPTWAPNGKEIAYVSFETSRPAIYRHELSSGKRERLTNFKGLNSAPAYSPDGKRLAMVLSKGGSPDIYIMELDSKRLTRVTKHYAIETEPNWTNDGKGILFTSDKGGSPQIYQINLDDNWQERLTFEGAYNARARVLLDGSGIVMVHRPERGGDFHIALQNLQRGTIRTLSDNALDESPTVAPNGSMMLYATKVNGRSILSAVSIDGNTRFNLPSKEGDVREPSWSPFLD</sequence>
<gene>
    <name evidence="5 7" type="primary">tolB</name>
    <name evidence="7" type="ORF">SIN8267_01731</name>
</gene>
<keyword evidence="8" id="KW-1185">Reference proteome</keyword>
<keyword evidence="5" id="KW-0132">Cell division</keyword>
<dbReference type="NCBIfam" id="TIGR02800">
    <property type="entry name" value="propeller_TolB"/>
    <property type="match status" value="1"/>
</dbReference>
<accession>A0ABM9AEJ8</accession>
<evidence type="ECO:0000256" key="3">
    <source>
        <dbReference type="ARBA" id="ARBA00022729"/>
    </source>
</evidence>
<dbReference type="InterPro" id="IPR011659">
    <property type="entry name" value="WD40"/>
</dbReference>
<dbReference type="Pfam" id="PF04052">
    <property type="entry name" value="TolB_N"/>
    <property type="match status" value="1"/>
</dbReference>
<comment type="caution">
    <text evidence="7">The sequence shown here is derived from an EMBL/GenBank/DDBJ whole genome shotgun (WGS) entry which is preliminary data.</text>
</comment>
<dbReference type="SUPFAM" id="SSF52964">
    <property type="entry name" value="TolB, N-terminal domain"/>
    <property type="match status" value="1"/>
</dbReference>
<dbReference type="InterPro" id="IPR007195">
    <property type="entry name" value="TolB_N"/>
</dbReference>
<dbReference type="InterPro" id="IPR014167">
    <property type="entry name" value="Tol-Pal_TolB"/>
</dbReference>
<dbReference type="PANTHER" id="PTHR36842">
    <property type="entry name" value="PROTEIN TOLB HOMOLOG"/>
    <property type="match status" value="1"/>
</dbReference>
<dbReference type="HAMAP" id="MF_00671">
    <property type="entry name" value="TolB"/>
    <property type="match status" value="1"/>
</dbReference>
<dbReference type="Proteomes" id="UP000838100">
    <property type="component" value="Unassembled WGS sequence"/>
</dbReference>
<comment type="similarity">
    <text evidence="2 5">Belongs to the TolB family.</text>
</comment>
<comment type="function">
    <text evidence="5">Part of the Tol-Pal system, which plays a role in outer membrane invagination during cell division and is important for maintaining outer membrane integrity.</text>
</comment>
<dbReference type="InterPro" id="IPR011042">
    <property type="entry name" value="6-blade_b-propeller_TolB-like"/>
</dbReference>
<comment type="subcellular location">
    <subcellularLocation>
        <location evidence="1 5">Periplasm</location>
    </subcellularLocation>
</comment>